<evidence type="ECO:0000256" key="4">
    <source>
        <dbReference type="ARBA" id="ARBA00022603"/>
    </source>
</evidence>
<evidence type="ECO:0000256" key="6">
    <source>
        <dbReference type="ARBA" id="ARBA00022763"/>
    </source>
</evidence>
<dbReference type="InterPro" id="IPR008332">
    <property type="entry name" value="MethylG_MeTrfase_N"/>
</dbReference>
<dbReference type="GO" id="GO:0006307">
    <property type="term" value="P:DNA alkylation repair"/>
    <property type="evidence" value="ECO:0007669"/>
    <property type="project" value="UniProtKB-UniRule"/>
</dbReference>
<dbReference type="PROSITE" id="PS00374">
    <property type="entry name" value="MGMT"/>
    <property type="match status" value="1"/>
</dbReference>
<dbReference type="GO" id="GO:0005737">
    <property type="term" value="C:cytoplasm"/>
    <property type="evidence" value="ECO:0007669"/>
    <property type="project" value="UniProtKB-SubCell"/>
</dbReference>
<evidence type="ECO:0000313" key="13">
    <source>
        <dbReference type="Proteomes" id="UP000469523"/>
    </source>
</evidence>
<dbReference type="PANTHER" id="PTHR10815:SF13">
    <property type="entry name" value="METHYLATED-DNA--PROTEIN-CYSTEINE METHYLTRANSFERASE"/>
    <property type="match status" value="1"/>
</dbReference>
<dbReference type="SUPFAM" id="SSF53155">
    <property type="entry name" value="Methylated DNA-protein cysteine methyltransferase domain"/>
    <property type="match status" value="1"/>
</dbReference>
<evidence type="ECO:0000313" key="12">
    <source>
        <dbReference type="EMBL" id="MSU02278.1"/>
    </source>
</evidence>
<keyword evidence="4 9" id="KW-0489">Methyltransferase</keyword>
<proteinExistence type="inferred from homology"/>
<evidence type="ECO:0000259" key="11">
    <source>
        <dbReference type="Pfam" id="PF02870"/>
    </source>
</evidence>
<evidence type="ECO:0000256" key="8">
    <source>
        <dbReference type="ARBA" id="ARBA00049348"/>
    </source>
</evidence>
<comment type="miscellaneous">
    <text evidence="9">This enzyme catalyzes only one turnover and therefore is not strictly catalytic. According to one definition, an enzyme is a biocatalyst that acts repeatedly and over many reaction cycles.</text>
</comment>
<dbReference type="SUPFAM" id="SSF46767">
    <property type="entry name" value="Methylated DNA-protein cysteine methyltransferase, C-terminal domain"/>
    <property type="match status" value="1"/>
</dbReference>
<dbReference type="EMBL" id="VUNQ01000028">
    <property type="protein sequence ID" value="MSU02278.1"/>
    <property type="molecule type" value="Genomic_DNA"/>
</dbReference>
<keyword evidence="13" id="KW-1185">Reference proteome</keyword>
<protein>
    <recommendedName>
        <fullName evidence="9">Methylated-DNA--protein-cysteine methyltransferase</fullName>
        <ecNumber evidence="9">2.1.1.63</ecNumber>
    </recommendedName>
    <alternativeName>
        <fullName evidence="9">6-O-methylguanine-DNA methyltransferase</fullName>
        <shortName evidence="9">MGMT</shortName>
    </alternativeName>
    <alternativeName>
        <fullName evidence="9">O-6-methylguanine-DNA-alkyltransferase</fullName>
    </alternativeName>
</protein>
<reference evidence="12 13" key="1">
    <citation type="submission" date="2019-09" db="EMBL/GenBank/DDBJ databases">
        <title>In-depth cultivation of the pig gut microbiome towards novel bacterial diversity and tailored functional studies.</title>
        <authorList>
            <person name="Wylensek D."/>
            <person name="Hitch T.C.A."/>
            <person name="Clavel T."/>
        </authorList>
    </citation>
    <scope>NUCLEOTIDE SEQUENCE [LARGE SCALE GENOMIC DNA]</scope>
    <source>
        <strain evidence="12 13">WCA3-693-APC-4?</strain>
    </source>
</reference>
<keyword evidence="7 9" id="KW-0234">DNA repair</keyword>
<dbReference type="PANTHER" id="PTHR10815">
    <property type="entry name" value="METHYLATED-DNA--PROTEIN-CYSTEINE METHYLTRANSFERASE"/>
    <property type="match status" value="1"/>
</dbReference>
<comment type="similarity">
    <text evidence="2 9">Belongs to the MGMT family.</text>
</comment>
<dbReference type="InterPro" id="IPR036631">
    <property type="entry name" value="MGMT_N_sf"/>
</dbReference>
<dbReference type="Pfam" id="PF02870">
    <property type="entry name" value="Methyltransf_1N"/>
    <property type="match status" value="1"/>
</dbReference>
<feature type="active site" description="Nucleophile; methyl group acceptor" evidence="9">
    <location>
        <position position="135"/>
    </location>
</feature>
<dbReference type="InterPro" id="IPR036217">
    <property type="entry name" value="MethylDNA_cys_MeTrfase_DNAb"/>
</dbReference>
<evidence type="ECO:0000256" key="1">
    <source>
        <dbReference type="ARBA" id="ARBA00001286"/>
    </source>
</evidence>
<organism evidence="12 13">
    <name type="scientific">Tissierella pigra</name>
    <dbReference type="NCBI Taxonomy" id="2607614"/>
    <lineage>
        <taxon>Bacteria</taxon>
        <taxon>Bacillati</taxon>
        <taxon>Bacillota</taxon>
        <taxon>Tissierellia</taxon>
        <taxon>Tissierellales</taxon>
        <taxon>Tissierellaceae</taxon>
        <taxon>Tissierella</taxon>
    </lineage>
</organism>
<dbReference type="InterPro" id="IPR001497">
    <property type="entry name" value="MethylDNA_cys_MeTrfase_AS"/>
</dbReference>
<dbReference type="CDD" id="cd06445">
    <property type="entry name" value="ATase"/>
    <property type="match status" value="1"/>
</dbReference>
<evidence type="ECO:0000256" key="9">
    <source>
        <dbReference type="HAMAP-Rule" id="MF_00772"/>
    </source>
</evidence>
<dbReference type="GO" id="GO:0032259">
    <property type="term" value="P:methylation"/>
    <property type="evidence" value="ECO:0007669"/>
    <property type="project" value="UniProtKB-KW"/>
</dbReference>
<dbReference type="Pfam" id="PF01035">
    <property type="entry name" value="DNA_binding_1"/>
    <property type="match status" value="1"/>
</dbReference>
<comment type="caution">
    <text evidence="12">The sequence shown here is derived from an EMBL/GenBank/DDBJ whole genome shotgun (WGS) entry which is preliminary data.</text>
</comment>
<keyword evidence="6 9" id="KW-0227">DNA damage</keyword>
<dbReference type="InterPro" id="IPR036388">
    <property type="entry name" value="WH-like_DNA-bd_sf"/>
</dbReference>
<comment type="catalytic activity">
    <reaction evidence="8 9">
        <text>a 6-O-methyl-2'-deoxyguanosine in DNA + L-cysteinyl-[protein] = S-methyl-L-cysteinyl-[protein] + a 2'-deoxyguanosine in DNA</text>
        <dbReference type="Rhea" id="RHEA:24000"/>
        <dbReference type="Rhea" id="RHEA-COMP:10131"/>
        <dbReference type="Rhea" id="RHEA-COMP:10132"/>
        <dbReference type="Rhea" id="RHEA-COMP:11367"/>
        <dbReference type="Rhea" id="RHEA-COMP:11368"/>
        <dbReference type="ChEBI" id="CHEBI:29950"/>
        <dbReference type="ChEBI" id="CHEBI:82612"/>
        <dbReference type="ChEBI" id="CHEBI:85445"/>
        <dbReference type="ChEBI" id="CHEBI:85448"/>
        <dbReference type="EC" id="2.1.1.63"/>
    </reaction>
</comment>
<name>A0A6N7Y1A8_9FIRM</name>
<feature type="domain" description="Methylguanine DNA methyltransferase ribonuclease-like" evidence="11">
    <location>
        <begin position="8"/>
        <end position="78"/>
    </location>
</feature>
<feature type="domain" description="Methylated-DNA-[protein]-cysteine S-methyltransferase DNA binding" evidence="10">
    <location>
        <begin position="84"/>
        <end position="163"/>
    </location>
</feature>
<evidence type="ECO:0000256" key="2">
    <source>
        <dbReference type="ARBA" id="ARBA00008711"/>
    </source>
</evidence>
<dbReference type="EC" id="2.1.1.63" evidence="9"/>
<comment type="catalytic activity">
    <reaction evidence="1 9">
        <text>a 4-O-methyl-thymidine in DNA + L-cysteinyl-[protein] = a thymidine in DNA + S-methyl-L-cysteinyl-[protein]</text>
        <dbReference type="Rhea" id="RHEA:53428"/>
        <dbReference type="Rhea" id="RHEA-COMP:10131"/>
        <dbReference type="Rhea" id="RHEA-COMP:10132"/>
        <dbReference type="Rhea" id="RHEA-COMP:13555"/>
        <dbReference type="Rhea" id="RHEA-COMP:13556"/>
        <dbReference type="ChEBI" id="CHEBI:29950"/>
        <dbReference type="ChEBI" id="CHEBI:82612"/>
        <dbReference type="ChEBI" id="CHEBI:137386"/>
        <dbReference type="ChEBI" id="CHEBI:137387"/>
        <dbReference type="EC" id="2.1.1.63"/>
    </reaction>
</comment>
<dbReference type="Gene3D" id="1.10.10.10">
    <property type="entry name" value="Winged helix-like DNA-binding domain superfamily/Winged helix DNA-binding domain"/>
    <property type="match status" value="1"/>
</dbReference>
<keyword evidence="3 9" id="KW-0963">Cytoplasm</keyword>
<dbReference type="InterPro" id="IPR014048">
    <property type="entry name" value="MethylDNA_cys_MeTrfase_DNA-bd"/>
</dbReference>
<dbReference type="Proteomes" id="UP000469523">
    <property type="component" value="Unassembled WGS sequence"/>
</dbReference>
<sequence length="167" mass="18978">MKKMNPKYYSFNSPIGKLTVYFIEEGVIGLSFAEEGDNLKYMKRYYGTPVEVDKNDYNYHDEIIKYLEGSLKEFTIPFLFKGTPFQEKVWKELINIPYGETRTYKEMAEIVGCPKGPRAVGSVLNKNPVAIIVPCHRVVGTNGKLVGFAGGIDLKEKLLNLEKNNII</sequence>
<dbReference type="FunFam" id="1.10.10.10:FF:000214">
    <property type="entry name" value="Methylated-DNA--protein-cysteine methyltransferase"/>
    <property type="match status" value="1"/>
</dbReference>
<keyword evidence="5 9" id="KW-0808">Transferase</keyword>
<dbReference type="GO" id="GO:0003908">
    <property type="term" value="F:methylated-DNA-[protein]-cysteine S-methyltransferase activity"/>
    <property type="evidence" value="ECO:0007669"/>
    <property type="project" value="UniProtKB-UniRule"/>
</dbReference>
<dbReference type="HAMAP" id="MF_00772">
    <property type="entry name" value="OGT"/>
    <property type="match status" value="1"/>
</dbReference>
<dbReference type="NCBIfam" id="TIGR00589">
    <property type="entry name" value="ogt"/>
    <property type="match status" value="1"/>
</dbReference>
<comment type="function">
    <text evidence="9">Involved in the cellular defense against the biological effects of O6-methylguanine (O6-MeG) and O4-methylthymine (O4-MeT) in DNA. Repairs the methylated nucleobase in DNA by stoichiometrically transferring the methyl group to a cysteine residue in the enzyme. This is a suicide reaction: the enzyme is irreversibly inactivated.</text>
</comment>
<dbReference type="AlphaFoldDB" id="A0A6N7Y1A8"/>
<dbReference type="InterPro" id="IPR023546">
    <property type="entry name" value="MGMT"/>
</dbReference>
<evidence type="ECO:0000256" key="5">
    <source>
        <dbReference type="ARBA" id="ARBA00022679"/>
    </source>
</evidence>
<evidence type="ECO:0000256" key="7">
    <source>
        <dbReference type="ARBA" id="ARBA00023204"/>
    </source>
</evidence>
<accession>A0A6N7Y1A8</accession>
<evidence type="ECO:0000259" key="10">
    <source>
        <dbReference type="Pfam" id="PF01035"/>
    </source>
</evidence>
<comment type="subcellular location">
    <subcellularLocation>
        <location evidence="9">Cytoplasm</location>
    </subcellularLocation>
</comment>
<gene>
    <name evidence="12" type="ORF">FYJ83_12425</name>
</gene>
<evidence type="ECO:0000256" key="3">
    <source>
        <dbReference type="ARBA" id="ARBA00022490"/>
    </source>
</evidence>